<evidence type="ECO:0000313" key="3">
    <source>
        <dbReference type="EMBL" id="SLK06673.1"/>
    </source>
</evidence>
<gene>
    <name evidence="3" type="ORF">SAMN06295987_10636</name>
</gene>
<dbReference type="InterPro" id="IPR012042">
    <property type="entry name" value="NeuTTM/CthTTM-like"/>
</dbReference>
<reference evidence="4" key="1">
    <citation type="submission" date="2017-02" db="EMBL/GenBank/DDBJ databases">
        <authorList>
            <person name="Varghese N."/>
            <person name="Submissions S."/>
        </authorList>
    </citation>
    <scope>NUCLEOTIDE SEQUENCE [LARGE SCALE GENOMIC DNA]</scope>
    <source>
        <strain evidence="4">SM117</strain>
    </source>
</reference>
<dbReference type="RefSeq" id="WP_054947228.1">
    <property type="nucleotide sequence ID" value="NZ_FVZE01000006.1"/>
</dbReference>
<evidence type="ECO:0000259" key="2">
    <source>
        <dbReference type="PROSITE" id="PS51707"/>
    </source>
</evidence>
<dbReference type="InterPro" id="IPR023577">
    <property type="entry name" value="CYTH_domain"/>
</dbReference>
<dbReference type="AlphaFoldDB" id="A0A1U6IF95"/>
<dbReference type="PROSITE" id="PS51707">
    <property type="entry name" value="CYTH"/>
    <property type="match status" value="1"/>
</dbReference>
<dbReference type="InterPro" id="IPR033469">
    <property type="entry name" value="CYTH-like_dom_sf"/>
</dbReference>
<dbReference type="Proteomes" id="UP000190989">
    <property type="component" value="Unassembled WGS sequence"/>
</dbReference>
<dbReference type="PANTHER" id="PTHR40114:SF1">
    <property type="entry name" value="SLR0698 PROTEIN"/>
    <property type="match status" value="1"/>
</dbReference>
<protein>
    <submittedName>
        <fullName evidence="3">Adenylate cyclase</fullName>
    </submittedName>
</protein>
<keyword evidence="4" id="KW-1185">Reference proteome</keyword>
<feature type="domain" description="CYTH" evidence="2">
    <location>
        <begin position="2"/>
        <end position="154"/>
    </location>
</feature>
<dbReference type="Pfam" id="PF01928">
    <property type="entry name" value="CYTH"/>
    <property type="match status" value="1"/>
</dbReference>
<dbReference type="SMART" id="SM01118">
    <property type="entry name" value="CYTH"/>
    <property type="match status" value="1"/>
</dbReference>
<proteinExistence type="predicted"/>
<dbReference type="EMBL" id="FVZE01000006">
    <property type="protein sequence ID" value="SLK06673.1"/>
    <property type="molecule type" value="Genomic_DNA"/>
</dbReference>
<feature type="active site" description="Proton acceptor" evidence="1">
    <location>
        <position position="30"/>
    </location>
</feature>
<accession>A0A1U6IF95</accession>
<sequence length="156" mass="17077">MAIEIERKFLVEGDGWRSAVAAKKRIRQAYLSNGGKAGVRIRIIDEERAKLTIKSRGKGGGKALSRSEFEYQVPIEDARAMLELRRGLVIDKVRHLVPAGGGRTWEIDVFAGEHEGLVLAEIELGSADEAVDLPEWIGREVTSDPHYSNAALAQGG</sequence>
<dbReference type="Gene3D" id="2.40.320.10">
    <property type="entry name" value="Hypothetical Protein Pfu-838710-001"/>
    <property type="match status" value="1"/>
</dbReference>
<dbReference type="STRING" id="428990.SAMN06295987_10636"/>
<dbReference type="SUPFAM" id="SSF55154">
    <property type="entry name" value="CYTH-like phosphatases"/>
    <property type="match status" value="1"/>
</dbReference>
<name>A0A1U6IF95_9SPHN</name>
<evidence type="ECO:0000313" key="4">
    <source>
        <dbReference type="Proteomes" id="UP000190989"/>
    </source>
</evidence>
<dbReference type="PIRSF" id="PIRSF016487">
    <property type="entry name" value="CYTH_UCP016487"/>
    <property type="match status" value="1"/>
</dbReference>
<dbReference type="PANTHER" id="PTHR40114">
    <property type="entry name" value="SLR0698 PROTEIN"/>
    <property type="match status" value="1"/>
</dbReference>
<organism evidence="3 4">
    <name type="scientific">Novosphingobium mathurense</name>
    <dbReference type="NCBI Taxonomy" id="428990"/>
    <lineage>
        <taxon>Bacteria</taxon>
        <taxon>Pseudomonadati</taxon>
        <taxon>Pseudomonadota</taxon>
        <taxon>Alphaproteobacteria</taxon>
        <taxon>Sphingomonadales</taxon>
        <taxon>Sphingomonadaceae</taxon>
        <taxon>Novosphingobium</taxon>
    </lineage>
</organism>
<dbReference type="CDD" id="cd07891">
    <property type="entry name" value="CYTH-like_CthTTM-like_1"/>
    <property type="match status" value="1"/>
</dbReference>
<evidence type="ECO:0000256" key="1">
    <source>
        <dbReference type="PIRSR" id="PIRSR016487-1"/>
    </source>
</evidence>